<proteinExistence type="predicted"/>
<dbReference type="Pfam" id="PF03108">
    <property type="entry name" value="DBD_Tnp_Mut"/>
    <property type="match status" value="1"/>
</dbReference>
<reference evidence="2" key="1">
    <citation type="journal article" date="2023" name="Plant J.">
        <title>Genome sequences and population genomics provide insights into the demographic history, inbreeding, and mutation load of two 'living fossil' tree species of Dipteronia.</title>
        <authorList>
            <person name="Feng Y."/>
            <person name="Comes H.P."/>
            <person name="Chen J."/>
            <person name="Zhu S."/>
            <person name="Lu R."/>
            <person name="Zhang X."/>
            <person name="Li P."/>
            <person name="Qiu J."/>
            <person name="Olsen K.M."/>
            <person name="Qiu Y."/>
        </authorList>
    </citation>
    <scope>NUCLEOTIDE SEQUENCE</scope>
    <source>
        <strain evidence="2">NBL</strain>
    </source>
</reference>
<organism evidence="2 3">
    <name type="scientific">Dipteronia sinensis</name>
    <dbReference type="NCBI Taxonomy" id="43782"/>
    <lineage>
        <taxon>Eukaryota</taxon>
        <taxon>Viridiplantae</taxon>
        <taxon>Streptophyta</taxon>
        <taxon>Embryophyta</taxon>
        <taxon>Tracheophyta</taxon>
        <taxon>Spermatophyta</taxon>
        <taxon>Magnoliopsida</taxon>
        <taxon>eudicotyledons</taxon>
        <taxon>Gunneridae</taxon>
        <taxon>Pentapetalae</taxon>
        <taxon>rosids</taxon>
        <taxon>malvids</taxon>
        <taxon>Sapindales</taxon>
        <taxon>Sapindaceae</taxon>
        <taxon>Hippocastanoideae</taxon>
        <taxon>Acereae</taxon>
        <taxon>Dipteronia</taxon>
    </lineage>
</organism>
<dbReference type="GO" id="GO:0003700">
    <property type="term" value="F:DNA-binding transcription factor activity"/>
    <property type="evidence" value="ECO:0007669"/>
    <property type="project" value="InterPro"/>
</dbReference>
<keyword evidence="3" id="KW-1185">Reference proteome</keyword>
<name>A0AAE0B496_9ROSI</name>
<comment type="caution">
    <text evidence="2">The sequence shown here is derived from an EMBL/GenBank/DDBJ whole genome shotgun (WGS) entry which is preliminary data.</text>
</comment>
<accession>A0AAE0B496</accession>
<evidence type="ECO:0000259" key="1">
    <source>
        <dbReference type="Pfam" id="PF03108"/>
    </source>
</evidence>
<sequence>MVGGHIEFEVGQTHDTVYSLRALLKDYALQEDINYKKMKNDYNRLTYKCENEGCPWRLHASNMLNDVIMQLKTYNNKHECHRVYRSEDARSKWIASMFETMSRTILISSVGLLQIS</sequence>
<feature type="domain" description="Transposase MuDR plant" evidence="1">
    <location>
        <begin position="6"/>
        <end position="67"/>
    </location>
</feature>
<dbReference type="Proteomes" id="UP001281410">
    <property type="component" value="Unassembled WGS sequence"/>
</dbReference>
<dbReference type="SUPFAM" id="SSF118290">
    <property type="entry name" value="WRKY DNA-binding domain"/>
    <property type="match status" value="1"/>
</dbReference>
<protein>
    <recommendedName>
        <fullName evidence="1">Transposase MuDR plant domain-containing protein</fullName>
    </recommendedName>
</protein>
<evidence type="ECO:0000313" key="2">
    <source>
        <dbReference type="EMBL" id="KAK3229107.1"/>
    </source>
</evidence>
<evidence type="ECO:0000313" key="3">
    <source>
        <dbReference type="Proteomes" id="UP001281410"/>
    </source>
</evidence>
<dbReference type="EMBL" id="JANJYJ010000001">
    <property type="protein sequence ID" value="KAK3229107.1"/>
    <property type="molecule type" value="Genomic_DNA"/>
</dbReference>
<dbReference type="InterPro" id="IPR036576">
    <property type="entry name" value="WRKY_dom_sf"/>
</dbReference>
<gene>
    <name evidence="2" type="ORF">Dsin_000988</name>
</gene>
<dbReference type="AlphaFoldDB" id="A0AAE0B496"/>
<dbReference type="InterPro" id="IPR004332">
    <property type="entry name" value="Transposase_MuDR"/>
</dbReference>
<dbReference type="GO" id="GO:0043565">
    <property type="term" value="F:sequence-specific DNA binding"/>
    <property type="evidence" value="ECO:0007669"/>
    <property type="project" value="InterPro"/>
</dbReference>